<accession>A0A3L8DM41</accession>
<feature type="region of interest" description="Disordered" evidence="1">
    <location>
        <begin position="124"/>
        <end position="149"/>
    </location>
</feature>
<organism evidence="2 3">
    <name type="scientific">Ooceraea biroi</name>
    <name type="common">Clonal raider ant</name>
    <name type="synonym">Cerapachys biroi</name>
    <dbReference type="NCBI Taxonomy" id="2015173"/>
    <lineage>
        <taxon>Eukaryota</taxon>
        <taxon>Metazoa</taxon>
        <taxon>Ecdysozoa</taxon>
        <taxon>Arthropoda</taxon>
        <taxon>Hexapoda</taxon>
        <taxon>Insecta</taxon>
        <taxon>Pterygota</taxon>
        <taxon>Neoptera</taxon>
        <taxon>Endopterygota</taxon>
        <taxon>Hymenoptera</taxon>
        <taxon>Apocrita</taxon>
        <taxon>Aculeata</taxon>
        <taxon>Formicoidea</taxon>
        <taxon>Formicidae</taxon>
        <taxon>Dorylinae</taxon>
        <taxon>Ooceraea</taxon>
    </lineage>
</organism>
<dbReference type="AlphaFoldDB" id="A0A3L8DM41"/>
<name>A0A3L8DM41_OOCBI</name>
<dbReference type="Proteomes" id="UP000279307">
    <property type="component" value="Chromosome 6"/>
</dbReference>
<gene>
    <name evidence="2" type="ORF">DMN91_005840</name>
</gene>
<evidence type="ECO:0000313" key="2">
    <source>
        <dbReference type="EMBL" id="RLU21467.1"/>
    </source>
</evidence>
<comment type="caution">
    <text evidence="2">The sequence shown here is derived from an EMBL/GenBank/DDBJ whole genome shotgun (WGS) entry which is preliminary data.</text>
</comment>
<evidence type="ECO:0000256" key="1">
    <source>
        <dbReference type="SAM" id="MobiDB-lite"/>
    </source>
</evidence>
<reference evidence="2 3" key="1">
    <citation type="journal article" date="2018" name="Genome Res.">
        <title>The genomic architecture and molecular evolution of ant odorant receptors.</title>
        <authorList>
            <person name="McKenzie S.K."/>
            <person name="Kronauer D.J.C."/>
        </authorList>
    </citation>
    <scope>NUCLEOTIDE SEQUENCE [LARGE SCALE GENOMIC DNA]</scope>
    <source>
        <strain evidence="2">Clonal line C1</strain>
    </source>
</reference>
<proteinExistence type="predicted"/>
<sequence length="149" mass="17198">MCDLSDPISEAKQNVFIENVKRYNVMVDDLTKCLLKQTDLFTSIQHEFKHIKDSLTTRDTAHNSYVRLKKSIKLLRNYCEQFSNEQMNIITDIADRQTLITWQNRKYYSREIANIGEIRTHQTGGTKIKGAGRTPASTDGRIGERNSIT</sequence>
<protein>
    <submittedName>
        <fullName evidence="2">Uncharacterized protein</fullName>
    </submittedName>
</protein>
<dbReference type="EMBL" id="QOIP01000006">
    <property type="protein sequence ID" value="RLU21467.1"/>
    <property type="molecule type" value="Genomic_DNA"/>
</dbReference>
<evidence type="ECO:0000313" key="3">
    <source>
        <dbReference type="Proteomes" id="UP000279307"/>
    </source>
</evidence>